<feature type="non-terminal residue" evidence="1">
    <location>
        <position position="167"/>
    </location>
</feature>
<proteinExistence type="predicted"/>
<dbReference type="AlphaFoldDB" id="A0A382WRA1"/>
<accession>A0A382WRA1</accession>
<reference evidence="1" key="1">
    <citation type="submission" date="2018-05" db="EMBL/GenBank/DDBJ databases">
        <authorList>
            <person name="Lanie J.A."/>
            <person name="Ng W.-L."/>
            <person name="Kazmierczak K.M."/>
            <person name="Andrzejewski T.M."/>
            <person name="Davidsen T.M."/>
            <person name="Wayne K.J."/>
            <person name="Tettelin H."/>
            <person name="Glass J.I."/>
            <person name="Rusch D."/>
            <person name="Podicherti R."/>
            <person name="Tsui H.-C.T."/>
            <person name="Winkler M.E."/>
        </authorList>
    </citation>
    <scope>NUCLEOTIDE SEQUENCE</scope>
</reference>
<protein>
    <recommendedName>
        <fullName evidence="2">Lipoprotein</fullName>
    </recommendedName>
</protein>
<dbReference type="PROSITE" id="PS51257">
    <property type="entry name" value="PROKAR_LIPOPROTEIN"/>
    <property type="match status" value="1"/>
</dbReference>
<name>A0A382WRA1_9ZZZZ</name>
<gene>
    <name evidence="1" type="ORF">METZ01_LOCUS413789</name>
</gene>
<organism evidence="1">
    <name type="scientific">marine metagenome</name>
    <dbReference type="NCBI Taxonomy" id="408172"/>
    <lineage>
        <taxon>unclassified sequences</taxon>
        <taxon>metagenomes</taxon>
        <taxon>ecological metagenomes</taxon>
    </lineage>
</organism>
<dbReference type="EMBL" id="UINC01161631">
    <property type="protein sequence ID" value="SVD60935.1"/>
    <property type="molecule type" value="Genomic_DNA"/>
</dbReference>
<evidence type="ECO:0000313" key="1">
    <source>
        <dbReference type="EMBL" id="SVD60935.1"/>
    </source>
</evidence>
<evidence type="ECO:0008006" key="2">
    <source>
        <dbReference type="Google" id="ProtNLM"/>
    </source>
</evidence>
<sequence>MTHICKTASRFVLGLFGALSIISCQVNPGNRFNEDSVRGPTPTLFGTAITTSVPSDTTSTPLPKKIPDVCVFPVFNEETGQNDEAAVYRFNWVSGEKNLEIETRGGPVRIQGPVNLTSGTRRLLIVHRYPPPEILSVSSKLKPESNLLYDTNTDAAEIRTKDGDILS</sequence>